<dbReference type="PANTHER" id="PTHR10678">
    <property type="entry name" value="26S PROTEASOME NON-ATPASE REGULATORY SUBUNIT 11/COP9 SIGNALOSOME COMPLEX SUBUNIT 2"/>
    <property type="match status" value="1"/>
</dbReference>
<evidence type="ECO:0000259" key="2">
    <source>
        <dbReference type="PROSITE" id="PS50250"/>
    </source>
</evidence>
<dbReference type="SUPFAM" id="SSF46785">
    <property type="entry name" value="Winged helix' DNA-binding domain"/>
    <property type="match status" value="1"/>
</dbReference>
<gene>
    <name evidence="3" type="ORF">GLX27_003281</name>
</gene>
<dbReference type="Gene3D" id="1.25.40.570">
    <property type="match status" value="1"/>
</dbReference>
<evidence type="ECO:0000313" key="3">
    <source>
        <dbReference type="EMBL" id="WFD48611.1"/>
    </source>
</evidence>
<accession>A0ABY8ESN5</accession>
<dbReference type="EMBL" id="CP046236">
    <property type="protein sequence ID" value="WFD48611.1"/>
    <property type="molecule type" value="Genomic_DNA"/>
</dbReference>
<dbReference type="InterPro" id="IPR000717">
    <property type="entry name" value="PCI_dom"/>
</dbReference>
<name>A0ABY8ESN5_MALFU</name>
<organism evidence="3 4">
    <name type="scientific">Malassezia furfur</name>
    <name type="common">Pityriasis versicolor infection agent</name>
    <name type="synonym">Pityrosporum furfur</name>
    <dbReference type="NCBI Taxonomy" id="55194"/>
    <lineage>
        <taxon>Eukaryota</taxon>
        <taxon>Fungi</taxon>
        <taxon>Dikarya</taxon>
        <taxon>Basidiomycota</taxon>
        <taxon>Ustilaginomycotina</taxon>
        <taxon>Malasseziomycetes</taxon>
        <taxon>Malasseziales</taxon>
        <taxon>Malasseziaceae</taxon>
        <taxon>Malassezia</taxon>
    </lineage>
</organism>
<evidence type="ECO:0000313" key="4">
    <source>
        <dbReference type="Proteomes" id="UP000818624"/>
    </source>
</evidence>
<dbReference type="Pfam" id="PF01399">
    <property type="entry name" value="PCI"/>
    <property type="match status" value="1"/>
</dbReference>
<reference evidence="3 4" key="1">
    <citation type="journal article" date="2020" name="Elife">
        <title>Loss of centromere function drives karyotype evolution in closely related Malassezia species.</title>
        <authorList>
            <person name="Sankaranarayanan S.R."/>
            <person name="Ianiri G."/>
            <person name="Coelho M.A."/>
            <person name="Reza M.H."/>
            <person name="Thimmappa B.C."/>
            <person name="Ganguly P."/>
            <person name="Vadnala R.N."/>
            <person name="Sun S."/>
            <person name="Siddharthan R."/>
            <person name="Tellgren-Roth C."/>
            <person name="Dawson T.L."/>
            <person name="Heitman J."/>
            <person name="Sanyal K."/>
        </authorList>
    </citation>
    <scope>NUCLEOTIDE SEQUENCE [LARGE SCALE GENOMIC DNA]</scope>
    <source>
        <strain evidence="3">CBS14141</strain>
    </source>
</reference>
<sequence>MSDEEFMMDDALEEDYDFEYEDDDDEQDADAYIENKYYNAKAIKAEQPDAAIRELQDILDAETDMTEWGFKAHKQQTKIHFHRGQHEEALRTYRALLKYTKSAVTRNYTEKSVNSILDYVSASNASLAILEAFYQATDEVLAASQSDRLNMKIKLKLARLWLSRKEWARLTETLRELRANEFAADAGDGQSKGTLMLELLALEIQMYREMGNLKKVKDTYDAAMRIKNAIPHPRTMGMIRESGGKMHMAEKNWEAAQVDFFQAFRNYDEAGSQLRIQVLKYLVLAHMLMGSDVNPFDSQETKPYRDDPNIVAMTSLVDAYQRRDVQGAERIVRENHATLTDDDFIREFIADVLTELRIQYLIGAVRPYGSIRLSALADMLQLAPERVTSLVLMLILDGRIRGRIDQVEETLELAPRAEQVSRRQAGVLRAWGRELEDLAVAIGAKQHQWR</sequence>
<feature type="region of interest" description="Disordered" evidence="1">
    <location>
        <begin position="1"/>
        <end position="24"/>
    </location>
</feature>
<dbReference type="SMART" id="SM00753">
    <property type="entry name" value="PAM"/>
    <property type="match status" value="1"/>
</dbReference>
<dbReference type="SMART" id="SM00088">
    <property type="entry name" value="PINT"/>
    <property type="match status" value="1"/>
</dbReference>
<feature type="domain" description="PCI" evidence="2">
    <location>
        <begin position="249"/>
        <end position="418"/>
    </location>
</feature>
<dbReference type="Proteomes" id="UP000818624">
    <property type="component" value="Chromosome 3"/>
</dbReference>
<dbReference type="InterPro" id="IPR050871">
    <property type="entry name" value="26S_Proteasome/COP9_Components"/>
</dbReference>
<protein>
    <recommendedName>
        <fullName evidence="2">PCI domain-containing protein</fullName>
    </recommendedName>
</protein>
<proteinExistence type="predicted"/>
<keyword evidence="4" id="KW-1185">Reference proteome</keyword>
<dbReference type="InterPro" id="IPR036390">
    <property type="entry name" value="WH_DNA-bd_sf"/>
</dbReference>
<evidence type="ECO:0000256" key="1">
    <source>
        <dbReference type="SAM" id="MobiDB-lite"/>
    </source>
</evidence>
<dbReference type="PROSITE" id="PS50250">
    <property type="entry name" value="PCI"/>
    <property type="match status" value="1"/>
</dbReference>